<dbReference type="Proteomes" id="UP000245626">
    <property type="component" value="Unassembled WGS sequence"/>
</dbReference>
<sequence length="196" mass="22795">MRILQTLPLVSSLIAASLCVKHHYVDLPDQPGHYLHSFPLLDDENAYSLLVRTHRDSRPTKDHSLTLLKHASHMRSFDEEQAKALNLVPEDHEGVFHLMPLHYSRNRSESKLVTTWLGKEDVTVDLHVDENLAGFQPLDDELSVEMIRYPLFHDLDLRRERLVYFEFDRWNKRIVCTGDEASLARSRGSKWWGGAR</sequence>
<organism evidence="1 2">
    <name type="scientific">Violaceomyces palustris</name>
    <dbReference type="NCBI Taxonomy" id="1673888"/>
    <lineage>
        <taxon>Eukaryota</taxon>
        <taxon>Fungi</taxon>
        <taxon>Dikarya</taxon>
        <taxon>Basidiomycota</taxon>
        <taxon>Ustilaginomycotina</taxon>
        <taxon>Ustilaginomycetes</taxon>
        <taxon>Violaceomycetales</taxon>
        <taxon>Violaceomycetaceae</taxon>
        <taxon>Violaceomyces</taxon>
    </lineage>
</organism>
<evidence type="ECO:0000313" key="1">
    <source>
        <dbReference type="EMBL" id="PWN52200.1"/>
    </source>
</evidence>
<name>A0ACD0P2G3_9BASI</name>
<proteinExistence type="predicted"/>
<dbReference type="EMBL" id="KZ819791">
    <property type="protein sequence ID" value="PWN52200.1"/>
    <property type="molecule type" value="Genomic_DNA"/>
</dbReference>
<keyword evidence="2" id="KW-1185">Reference proteome</keyword>
<evidence type="ECO:0000313" key="2">
    <source>
        <dbReference type="Proteomes" id="UP000245626"/>
    </source>
</evidence>
<accession>A0ACD0P2G3</accession>
<protein>
    <submittedName>
        <fullName evidence="1">Uncharacterized protein</fullName>
    </submittedName>
</protein>
<gene>
    <name evidence="1" type="ORF">IE53DRAFT_385393</name>
</gene>
<reference evidence="1 2" key="1">
    <citation type="journal article" date="2018" name="Mol. Biol. Evol.">
        <title>Broad Genomic Sampling Reveals a Smut Pathogenic Ancestry of the Fungal Clade Ustilaginomycotina.</title>
        <authorList>
            <person name="Kijpornyongpan T."/>
            <person name="Mondo S.J."/>
            <person name="Barry K."/>
            <person name="Sandor L."/>
            <person name="Lee J."/>
            <person name="Lipzen A."/>
            <person name="Pangilinan J."/>
            <person name="LaButti K."/>
            <person name="Hainaut M."/>
            <person name="Henrissat B."/>
            <person name="Grigoriev I.V."/>
            <person name="Spatafora J.W."/>
            <person name="Aime M.C."/>
        </authorList>
    </citation>
    <scope>NUCLEOTIDE SEQUENCE [LARGE SCALE GENOMIC DNA]</scope>
    <source>
        <strain evidence="1 2">SA 807</strain>
    </source>
</reference>